<comment type="subcellular location">
    <subcellularLocation>
        <location evidence="1">Cell membrane</location>
        <topology evidence="1">Multi-pass membrane protein</topology>
    </subcellularLocation>
</comment>
<evidence type="ECO:0000313" key="10">
    <source>
        <dbReference type="Proteomes" id="UP000606870"/>
    </source>
</evidence>
<evidence type="ECO:0000256" key="5">
    <source>
        <dbReference type="ARBA" id="ARBA00022989"/>
    </source>
</evidence>
<organism evidence="9 10">
    <name type="scientific">Megasphaera hominis</name>
    <dbReference type="NCBI Taxonomy" id="159836"/>
    <lineage>
        <taxon>Bacteria</taxon>
        <taxon>Bacillati</taxon>
        <taxon>Bacillota</taxon>
        <taxon>Negativicutes</taxon>
        <taxon>Veillonellales</taxon>
        <taxon>Veillonellaceae</taxon>
        <taxon>Megasphaera</taxon>
    </lineage>
</organism>
<evidence type="ECO:0000256" key="2">
    <source>
        <dbReference type="ARBA" id="ARBA00009298"/>
    </source>
</evidence>
<dbReference type="PANTHER" id="PTHR33778:SF1">
    <property type="entry name" value="MAGNESIUM TRANSPORTER YHID-RELATED"/>
    <property type="match status" value="1"/>
</dbReference>
<dbReference type="Pfam" id="PF02308">
    <property type="entry name" value="MgtC"/>
    <property type="match status" value="1"/>
</dbReference>
<feature type="transmembrane region" description="Helical" evidence="7">
    <location>
        <begin position="72"/>
        <end position="90"/>
    </location>
</feature>
<comment type="similarity">
    <text evidence="2">Belongs to the MgtC/SapB family.</text>
</comment>
<dbReference type="RefSeq" id="WP_186503487.1">
    <property type="nucleotide sequence ID" value="NZ_JACOGK010000022.1"/>
</dbReference>
<dbReference type="PRINTS" id="PR01837">
    <property type="entry name" value="MGTCSAPBPROT"/>
</dbReference>
<reference evidence="9 10" key="1">
    <citation type="submission" date="2020-08" db="EMBL/GenBank/DDBJ databases">
        <authorList>
            <person name="Liu C."/>
            <person name="Sun Q."/>
        </authorList>
    </citation>
    <scope>NUCLEOTIDE SEQUENCE [LARGE SCALE GENOMIC DNA]</scope>
    <source>
        <strain evidence="9 10">NSJ-59</strain>
    </source>
</reference>
<dbReference type="EMBL" id="JACOGK010000022">
    <property type="protein sequence ID" value="MBC3537242.1"/>
    <property type="molecule type" value="Genomic_DNA"/>
</dbReference>
<evidence type="ECO:0000256" key="7">
    <source>
        <dbReference type="SAM" id="Phobius"/>
    </source>
</evidence>
<dbReference type="InterPro" id="IPR049177">
    <property type="entry name" value="MgtC_SapB_SrpB_YhiD_N"/>
</dbReference>
<gene>
    <name evidence="9" type="ORF">H8J70_08250</name>
</gene>
<keyword evidence="10" id="KW-1185">Reference proteome</keyword>
<keyword evidence="6 7" id="KW-0472">Membrane</keyword>
<keyword evidence="5 7" id="KW-1133">Transmembrane helix</keyword>
<feature type="transmembrane region" description="Helical" evidence="7">
    <location>
        <begin position="7"/>
        <end position="24"/>
    </location>
</feature>
<evidence type="ECO:0000256" key="1">
    <source>
        <dbReference type="ARBA" id="ARBA00004651"/>
    </source>
</evidence>
<feature type="transmembrane region" description="Helical" evidence="7">
    <location>
        <begin position="122"/>
        <end position="141"/>
    </location>
</feature>
<feature type="domain" description="MgtC/SapB/SrpB/YhiD N-terminal" evidence="8">
    <location>
        <begin position="11"/>
        <end position="143"/>
    </location>
</feature>
<evidence type="ECO:0000256" key="3">
    <source>
        <dbReference type="ARBA" id="ARBA00022475"/>
    </source>
</evidence>
<evidence type="ECO:0000313" key="9">
    <source>
        <dbReference type="EMBL" id="MBC3537242.1"/>
    </source>
</evidence>
<evidence type="ECO:0000256" key="4">
    <source>
        <dbReference type="ARBA" id="ARBA00022692"/>
    </source>
</evidence>
<dbReference type="PANTHER" id="PTHR33778">
    <property type="entry name" value="PROTEIN MGTC"/>
    <property type="match status" value="1"/>
</dbReference>
<feature type="transmembrane region" description="Helical" evidence="7">
    <location>
        <begin position="36"/>
        <end position="60"/>
    </location>
</feature>
<dbReference type="Proteomes" id="UP000606870">
    <property type="component" value="Unassembled WGS sequence"/>
</dbReference>
<proteinExistence type="inferred from homology"/>
<protein>
    <submittedName>
        <fullName evidence="9">MgtC/SapB family protein</fullName>
    </submittedName>
</protein>
<dbReference type="InterPro" id="IPR003416">
    <property type="entry name" value="MgtC/SapB/SrpB/YhiD_fam"/>
</dbReference>
<keyword evidence="3" id="KW-1003">Cell membrane</keyword>
<evidence type="ECO:0000256" key="6">
    <source>
        <dbReference type="ARBA" id="ARBA00023136"/>
    </source>
</evidence>
<comment type="caution">
    <text evidence="9">The sequence shown here is derived from an EMBL/GenBank/DDBJ whole genome shotgun (WGS) entry which is preliminary data.</text>
</comment>
<accession>A0ABR6VIW8</accession>
<keyword evidence="4 7" id="KW-0812">Transmembrane</keyword>
<evidence type="ECO:0000259" key="8">
    <source>
        <dbReference type="Pfam" id="PF02308"/>
    </source>
</evidence>
<sequence>MISTEESIIRLLIAIVLGGLIGYEREAQSKSAGLRTHILVCLGSCLCMIISVNIAMEYFFRYGYTNSDPGRIAAQVVSGVGFLGAGTILANQKGRSIHGLTTAASIWVVAAVGLVVGAGYLLTAAAATLFVFIVLTLFVRLDKYMRRHSEHTCHIHLVMRNSTGQFRRMTDYFQGHHLALQSFRVLSEEEAADIEVEATLLVSEDLDGGSLMSQLLGLKGVLQAELLDLDEKIKVKEK</sequence>
<name>A0ABR6VIW8_9FIRM</name>